<feature type="coiled-coil region" evidence="1">
    <location>
        <begin position="96"/>
        <end position="146"/>
    </location>
</feature>
<dbReference type="Proteomes" id="UP000219285">
    <property type="component" value="Chromosome"/>
</dbReference>
<reference evidence="4" key="1">
    <citation type="submission" date="2014-12" db="EMBL/GenBank/DDBJ databases">
        <title>Complete genome sequence of a multi-drug resistant Klebsiella pneumoniae.</title>
        <authorList>
            <person name="Hua X."/>
            <person name="Chen Q."/>
            <person name="Li X."/>
            <person name="Feng Y."/>
            <person name="Ruan Z."/>
            <person name="Yu Y."/>
        </authorList>
    </citation>
    <scope>NUCLEOTIDE SEQUENCE [LARGE SCALE GENOMIC DNA]</scope>
    <source>
        <strain evidence="4">5.12</strain>
    </source>
</reference>
<gene>
    <name evidence="3" type="ORF">CA267_016895</name>
</gene>
<protein>
    <submittedName>
        <fullName evidence="3">PA2169 family four-helix-bundle protein</fullName>
    </submittedName>
</protein>
<dbReference type="EMBL" id="CP052766">
    <property type="protein sequence ID" value="QJR82306.1"/>
    <property type="molecule type" value="Genomic_DNA"/>
</dbReference>
<evidence type="ECO:0000259" key="2">
    <source>
        <dbReference type="Pfam" id="PF09537"/>
    </source>
</evidence>
<keyword evidence="4" id="KW-1185">Reference proteome</keyword>
<proteinExistence type="predicted"/>
<dbReference type="InterPro" id="IPR012347">
    <property type="entry name" value="Ferritin-like"/>
</dbReference>
<dbReference type="RefSeq" id="WP_075609699.1">
    <property type="nucleotide sequence ID" value="NZ_CP052766.1"/>
</dbReference>
<dbReference type="OrthoDB" id="6105385at2"/>
<evidence type="ECO:0000256" key="1">
    <source>
        <dbReference type="SAM" id="Coils"/>
    </source>
</evidence>
<dbReference type="InterPro" id="IPR011971">
    <property type="entry name" value="CHP02284"/>
</dbReference>
<sequence>MSNQTPQVDKVTDIIKVMNGGIEFYQDGIEKVSQQNLKAMFTRMITEKQEAIAALQPYAVSEQGDAETDSDWTVDVRNMYTNLLGALSSNKDHTYVDQLEEVEDKVLEAIDDALEENQPANCATELRRVRVRMQQCHDEMKSLQDATA</sequence>
<reference evidence="3 4" key="2">
    <citation type="submission" date="2020-04" db="EMBL/GenBank/DDBJ databases">
        <title>Complete genome sequence of Alteromonas pelagimontana 5.12T.</title>
        <authorList>
            <person name="Sinha R.K."/>
            <person name="Krishnan K.P."/>
            <person name="Kurian J.P."/>
        </authorList>
    </citation>
    <scope>NUCLEOTIDE SEQUENCE [LARGE SCALE GENOMIC DNA]</scope>
    <source>
        <strain evidence="3 4">5.12</strain>
    </source>
</reference>
<dbReference type="NCBIfam" id="TIGR02284">
    <property type="entry name" value="PA2169 family four-helix-bundle protein"/>
    <property type="match status" value="1"/>
</dbReference>
<dbReference type="InterPro" id="IPR019052">
    <property type="entry name" value="DUF2383"/>
</dbReference>
<dbReference type="KEGG" id="apel:CA267_016895"/>
<dbReference type="Gene3D" id="1.20.1260.10">
    <property type="match status" value="1"/>
</dbReference>
<feature type="domain" description="DUF2383" evidence="2">
    <location>
        <begin position="9"/>
        <end position="116"/>
    </location>
</feature>
<accession>A0A6M4MJP3</accession>
<keyword evidence="1" id="KW-0175">Coiled coil</keyword>
<evidence type="ECO:0000313" key="4">
    <source>
        <dbReference type="Proteomes" id="UP000219285"/>
    </source>
</evidence>
<evidence type="ECO:0000313" key="3">
    <source>
        <dbReference type="EMBL" id="QJR82306.1"/>
    </source>
</evidence>
<dbReference type="Pfam" id="PF09537">
    <property type="entry name" value="DUF2383"/>
    <property type="match status" value="1"/>
</dbReference>
<dbReference type="AlphaFoldDB" id="A0A6M4MJP3"/>
<organism evidence="3 4">
    <name type="scientific">Alteromonas pelagimontana</name>
    <dbReference type="NCBI Taxonomy" id="1858656"/>
    <lineage>
        <taxon>Bacteria</taxon>
        <taxon>Pseudomonadati</taxon>
        <taxon>Pseudomonadota</taxon>
        <taxon>Gammaproteobacteria</taxon>
        <taxon>Alteromonadales</taxon>
        <taxon>Alteromonadaceae</taxon>
        <taxon>Alteromonas/Salinimonas group</taxon>
        <taxon>Alteromonas</taxon>
    </lineage>
</organism>
<name>A0A6M4MJP3_9ALTE</name>